<dbReference type="Pfam" id="PF11738">
    <property type="entry name" value="DUF3298"/>
    <property type="match status" value="1"/>
</dbReference>
<proteinExistence type="predicted"/>
<dbReference type="OrthoDB" id="594879at2"/>
<dbReference type="AlphaFoldDB" id="A0A0A2MJL7"/>
<organism evidence="3 4">
    <name type="scientific">Flavobacterium subsaxonicum WB 4.1-42 = DSM 21790</name>
    <dbReference type="NCBI Taxonomy" id="1121898"/>
    <lineage>
        <taxon>Bacteria</taxon>
        <taxon>Pseudomonadati</taxon>
        <taxon>Bacteroidota</taxon>
        <taxon>Flavobacteriia</taxon>
        <taxon>Flavobacteriales</taxon>
        <taxon>Flavobacteriaceae</taxon>
        <taxon>Flavobacterium</taxon>
    </lineage>
</organism>
<evidence type="ECO:0008006" key="5">
    <source>
        <dbReference type="Google" id="ProtNLM"/>
    </source>
</evidence>
<dbReference type="EMBL" id="JRLY01000015">
    <property type="protein sequence ID" value="KGO91771.1"/>
    <property type="molecule type" value="Genomic_DNA"/>
</dbReference>
<dbReference type="InterPro" id="IPR021729">
    <property type="entry name" value="DUF3298"/>
</dbReference>
<dbReference type="InterPro" id="IPR037126">
    <property type="entry name" value="PdaC/RsiV-like_sf"/>
</dbReference>
<protein>
    <recommendedName>
        <fullName evidence="5">Deacetylase PdaC domain-containing protein</fullName>
    </recommendedName>
</protein>
<dbReference type="Gene3D" id="3.30.565.40">
    <property type="entry name" value="Fervidobacterium nodosum Rt17-B1 like"/>
    <property type="match status" value="1"/>
</dbReference>
<keyword evidence="4" id="KW-1185">Reference proteome</keyword>
<feature type="domain" description="DUF3298" evidence="1">
    <location>
        <begin position="177"/>
        <end position="255"/>
    </location>
</feature>
<feature type="domain" description="Deacetylase PdaC" evidence="2">
    <location>
        <begin position="58"/>
        <end position="158"/>
    </location>
</feature>
<evidence type="ECO:0000313" key="4">
    <source>
        <dbReference type="Proteomes" id="UP000030111"/>
    </source>
</evidence>
<sequence length="264" mass="29659">MKYYLTLFATVLLLASCKKDKEETVAEPTVAEKPAALAFADKEYDQKTTLSGKEPRTYVNISVPEATGGNPAASDTINNKIFHVVRSIVYFGEKPTNAKSYKELMASFIGSYEELAKKYPADAMSWEAKIKATIDYKTDSIINIKLHNYTFTGGAHGYEGDRSLLFNAQTGRSLEYADIFKDEKAFTAFAEKKFRAKYKIPAGKPINSTGLMFEGEKFALPQNIFFKENGILLYYNAYEVAAYAEQQKEVMIPYSEADAFLKMK</sequence>
<dbReference type="Gene3D" id="3.90.640.20">
    <property type="entry name" value="Heat-shock cognate protein, ATPase"/>
    <property type="match status" value="1"/>
</dbReference>
<comment type="caution">
    <text evidence="3">The sequence shown here is derived from an EMBL/GenBank/DDBJ whole genome shotgun (WGS) entry which is preliminary data.</text>
</comment>
<dbReference type="STRING" id="1121898.GCA_000422725_03710"/>
<evidence type="ECO:0000313" key="3">
    <source>
        <dbReference type="EMBL" id="KGO91771.1"/>
    </source>
</evidence>
<evidence type="ECO:0000259" key="1">
    <source>
        <dbReference type="Pfam" id="PF11738"/>
    </source>
</evidence>
<dbReference type="RefSeq" id="WP_026989802.1">
    <property type="nucleotide sequence ID" value="NZ_AUGP01000002.1"/>
</dbReference>
<name>A0A0A2MJL7_9FLAO</name>
<gene>
    <name evidence="3" type="ORF">Q766_16155</name>
</gene>
<dbReference type="PROSITE" id="PS51257">
    <property type="entry name" value="PROKAR_LIPOPROTEIN"/>
    <property type="match status" value="1"/>
</dbReference>
<reference evidence="3 4" key="1">
    <citation type="submission" date="2013-09" db="EMBL/GenBank/DDBJ databases">
        <authorList>
            <person name="Zeng Z."/>
            <person name="Chen C."/>
        </authorList>
    </citation>
    <scope>NUCLEOTIDE SEQUENCE [LARGE SCALE GENOMIC DNA]</scope>
    <source>
        <strain evidence="3 4">WB 4.1-42</strain>
    </source>
</reference>
<evidence type="ECO:0000259" key="2">
    <source>
        <dbReference type="Pfam" id="PF13739"/>
    </source>
</evidence>
<dbReference type="Pfam" id="PF13739">
    <property type="entry name" value="PdaC"/>
    <property type="match status" value="1"/>
</dbReference>
<dbReference type="InterPro" id="IPR025303">
    <property type="entry name" value="PdaC"/>
</dbReference>
<dbReference type="Proteomes" id="UP000030111">
    <property type="component" value="Unassembled WGS sequence"/>
</dbReference>
<accession>A0A0A2MJL7</accession>
<dbReference type="eggNOG" id="ENOG502Z967">
    <property type="taxonomic scope" value="Bacteria"/>
</dbReference>